<comment type="cofactor">
    <cofactor evidence="3">
        <name>Zn(2+)</name>
        <dbReference type="ChEBI" id="CHEBI:29105"/>
    </cofactor>
    <text evidence="3">Binds 1 divalent metal cation per subunit.</text>
</comment>
<dbReference type="GO" id="GO:0004341">
    <property type="term" value="F:gluconolactonase activity"/>
    <property type="evidence" value="ECO:0007669"/>
    <property type="project" value="TreeGrafter"/>
</dbReference>
<dbReference type="RefSeq" id="WP_189538399.1">
    <property type="nucleotide sequence ID" value="NZ_BMZD01000001.1"/>
</dbReference>
<dbReference type="InterPro" id="IPR011042">
    <property type="entry name" value="6-blade_b-propeller_TolB-like"/>
</dbReference>
<reference evidence="5" key="1">
    <citation type="journal article" date="2014" name="Int. J. Syst. Evol. Microbiol.">
        <title>Complete genome sequence of Corynebacterium casei LMG S-19264T (=DSM 44701T), isolated from a smear-ripened cheese.</title>
        <authorList>
            <consortium name="US DOE Joint Genome Institute (JGI-PGF)"/>
            <person name="Walter F."/>
            <person name="Albersmeier A."/>
            <person name="Kalinowski J."/>
            <person name="Ruckert C."/>
        </authorList>
    </citation>
    <scope>NUCLEOTIDE SEQUENCE</scope>
    <source>
        <strain evidence="5">KCTC 32422</strain>
    </source>
</reference>
<gene>
    <name evidence="5" type="ORF">GCM10011617_00140</name>
</gene>
<sequence>MSGMLSSLPAAQLYDDRACTLGEGAFWHPLRQQLFWFDIVAGQMHTRDANGPHLWQFDGPVSAAGWIDTDTLLVAGSGALMRFDLGTGRSTCLATLDCAGGQLRPNDGRADPQGGFWIGTMGLAAERHAGAILRWYRGVMRRVVESVTIPNAICFGPTGDLVCFTDTVTRIVHRQRLDPEGWPTGAPEPWLDLRAEGLNPDGAVIDGAGRLWLAQWGAGRVAAYDPAGRLVGSVSTPVPHASCPAFGGPELATLFVTTAREGMDAAALAAAPQAGMTFAVDLAAYGVRGQAEHRVIA</sequence>
<dbReference type="Pfam" id="PF08450">
    <property type="entry name" value="SGL"/>
    <property type="match status" value="1"/>
</dbReference>
<evidence type="ECO:0000259" key="4">
    <source>
        <dbReference type="Pfam" id="PF08450"/>
    </source>
</evidence>
<comment type="caution">
    <text evidence="5">The sequence shown here is derived from an EMBL/GenBank/DDBJ whole genome shotgun (WGS) entry which is preliminary data.</text>
</comment>
<keyword evidence="3" id="KW-0479">Metal-binding</keyword>
<reference evidence="5" key="2">
    <citation type="submission" date="2020-09" db="EMBL/GenBank/DDBJ databases">
        <authorList>
            <person name="Sun Q."/>
            <person name="Kim S."/>
        </authorList>
    </citation>
    <scope>NUCLEOTIDE SEQUENCE</scope>
    <source>
        <strain evidence="5">KCTC 32422</strain>
    </source>
</reference>
<feature type="active site" description="Proton donor/acceptor" evidence="2">
    <location>
        <position position="201"/>
    </location>
</feature>
<evidence type="ECO:0000313" key="6">
    <source>
        <dbReference type="Proteomes" id="UP000634139"/>
    </source>
</evidence>
<protein>
    <submittedName>
        <fullName evidence="5">Gluconolactonase</fullName>
    </submittedName>
</protein>
<feature type="binding site" evidence="3">
    <location>
        <position position="106"/>
    </location>
    <ligand>
        <name>substrate</name>
    </ligand>
</feature>
<dbReference type="PANTHER" id="PTHR10907">
    <property type="entry name" value="REGUCALCIN"/>
    <property type="match status" value="1"/>
</dbReference>
<comment type="similarity">
    <text evidence="1">Belongs to the SMP-30/CGR1 family.</text>
</comment>
<dbReference type="InterPro" id="IPR013658">
    <property type="entry name" value="SGL"/>
</dbReference>
<keyword evidence="6" id="KW-1185">Reference proteome</keyword>
<dbReference type="PANTHER" id="PTHR10907:SF47">
    <property type="entry name" value="REGUCALCIN"/>
    <property type="match status" value="1"/>
</dbReference>
<feature type="binding site" evidence="3">
    <location>
        <position position="151"/>
    </location>
    <ligand>
        <name>a divalent metal cation</name>
        <dbReference type="ChEBI" id="CHEBI:60240"/>
    </ligand>
</feature>
<name>A0A918VAP1_9SPHN</name>
<dbReference type="GO" id="GO:0005509">
    <property type="term" value="F:calcium ion binding"/>
    <property type="evidence" value="ECO:0007669"/>
    <property type="project" value="TreeGrafter"/>
</dbReference>
<feature type="binding site" evidence="3">
    <location>
        <position position="104"/>
    </location>
    <ligand>
        <name>substrate</name>
    </ligand>
</feature>
<keyword evidence="3" id="KW-0862">Zinc</keyword>
<dbReference type="EMBL" id="BMZD01000001">
    <property type="protein sequence ID" value="GGZ85713.1"/>
    <property type="molecule type" value="Genomic_DNA"/>
</dbReference>
<accession>A0A918VAP1</accession>
<dbReference type="Proteomes" id="UP000634139">
    <property type="component" value="Unassembled WGS sequence"/>
</dbReference>
<dbReference type="Gene3D" id="2.120.10.30">
    <property type="entry name" value="TolB, C-terminal domain"/>
    <property type="match status" value="1"/>
</dbReference>
<proteinExistence type="inferred from homology"/>
<dbReference type="SUPFAM" id="SSF63829">
    <property type="entry name" value="Calcium-dependent phosphotriesterase"/>
    <property type="match status" value="1"/>
</dbReference>
<evidence type="ECO:0000313" key="5">
    <source>
        <dbReference type="EMBL" id="GGZ85713.1"/>
    </source>
</evidence>
<organism evidence="5 6">
    <name type="scientific">Novosphingobium arvoryzae</name>
    <dbReference type="NCBI Taxonomy" id="1256514"/>
    <lineage>
        <taxon>Bacteria</taxon>
        <taxon>Pseudomonadati</taxon>
        <taxon>Pseudomonadota</taxon>
        <taxon>Alphaproteobacteria</taxon>
        <taxon>Sphingomonadales</taxon>
        <taxon>Sphingomonadaceae</taxon>
        <taxon>Novosphingobium</taxon>
    </lineage>
</organism>
<dbReference type="InterPro" id="IPR005511">
    <property type="entry name" value="SMP-30"/>
</dbReference>
<dbReference type="GO" id="GO:0019853">
    <property type="term" value="P:L-ascorbic acid biosynthetic process"/>
    <property type="evidence" value="ECO:0007669"/>
    <property type="project" value="TreeGrafter"/>
</dbReference>
<feature type="domain" description="SMP-30/Gluconolactonase/LRE-like region" evidence="4">
    <location>
        <begin position="21"/>
        <end position="260"/>
    </location>
</feature>
<dbReference type="PRINTS" id="PR01790">
    <property type="entry name" value="SMP30FAMILY"/>
</dbReference>
<evidence type="ECO:0000256" key="2">
    <source>
        <dbReference type="PIRSR" id="PIRSR605511-1"/>
    </source>
</evidence>
<feature type="binding site" evidence="3">
    <location>
        <position position="23"/>
    </location>
    <ligand>
        <name>a divalent metal cation</name>
        <dbReference type="ChEBI" id="CHEBI:60240"/>
    </ligand>
</feature>
<dbReference type="AlphaFoldDB" id="A0A918VAP1"/>
<evidence type="ECO:0000256" key="1">
    <source>
        <dbReference type="ARBA" id="ARBA00008853"/>
    </source>
</evidence>
<feature type="binding site" evidence="3">
    <location>
        <position position="201"/>
    </location>
    <ligand>
        <name>a divalent metal cation</name>
        <dbReference type="ChEBI" id="CHEBI:60240"/>
    </ligand>
</feature>
<evidence type="ECO:0000256" key="3">
    <source>
        <dbReference type="PIRSR" id="PIRSR605511-2"/>
    </source>
</evidence>